<evidence type="ECO:0000313" key="2">
    <source>
        <dbReference type="EMBL" id="CAE0401754.1"/>
    </source>
</evidence>
<keyword evidence="1" id="KW-0812">Transmembrane</keyword>
<feature type="transmembrane region" description="Helical" evidence="1">
    <location>
        <begin position="258"/>
        <end position="281"/>
    </location>
</feature>
<dbReference type="AlphaFoldDB" id="A0A7S3KZ89"/>
<reference evidence="2" key="1">
    <citation type="submission" date="2021-01" db="EMBL/GenBank/DDBJ databases">
        <authorList>
            <person name="Corre E."/>
            <person name="Pelletier E."/>
            <person name="Niang G."/>
            <person name="Scheremetjew M."/>
            <person name="Finn R."/>
            <person name="Kale V."/>
            <person name="Holt S."/>
            <person name="Cochrane G."/>
            <person name="Meng A."/>
            <person name="Brown T."/>
            <person name="Cohen L."/>
        </authorList>
    </citation>
    <scope>NUCLEOTIDE SEQUENCE</scope>
    <source>
        <strain evidence="2">CCMP127</strain>
    </source>
</reference>
<feature type="transmembrane region" description="Helical" evidence="1">
    <location>
        <begin position="190"/>
        <end position="210"/>
    </location>
</feature>
<accession>A0A7S3KZ89</accession>
<feature type="transmembrane region" description="Helical" evidence="1">
    <location>
        <begin position="83"/>
        <end position="103"/>
    </location>
</feature>
<name>A0A7S3KZ89_9STRA</name>
<feature type="transmembrane region" description="Helical" evidence="1">
    <location>
        <begin position="55"/>
        <end position="71"/>
    </location>
</feature>
<feature type="transmembrane region" description="Helical" evidence="1">
    <location>
        <begin position="222"/>
        <end position="246"/>
    </location>
</feature>
<dbReference type="InterPro" id="IPR052776">
    <property type="entry name" value="Chloro_ReproSupport/MetalTrans"/>
</dbReference>
<dbReference type="PANTHER" id="PTHR33876:SF4">
    <property type="entry name" value="CHLOROPLAST PROTEIN FOR GROWTH AND FERTILITY 2"/>
    <property type="match status" value="1"/>
</dbReference>
<proteinExistence type="predicted"/>
<dbReference type="PANTHER" id="PTHR33876">
    <property type="entry name" value="UNNAMED PRODUCT"/>
    <property type="match status" value="1"/>
</dbReference>
<keyword evidence="1" id="KW-0472">Membrane</keyword>
<keyword evidence="1" id="KW-1133">Transmembrane helix</keyword>
<evidence type="ECO:0000256" key="1">
    <source>
        <dbReference type="SAM" id="Phobius"/>
    </source>
</evidence>
<dbReference type="EMBL" id="HBIM01000144">
    <property type="protein sequence ID" value="CAE0401754.1"/>
    <property type="molecule type" value="Transcribed_RNA"/>
</dbReference>
<sequence length="289" mass="30632">MPLSQILALIGTGLSLGVVHVLTGPDHLSAIATLSANVDYAGAFLLGVRWGIGHSTGLLLVGCIFIALTLGSEDTTVDIPEHVSHAFEGLVGVFMLLLGTYGIRKAWEKRPSLVYQDIQEGREGAGEDLTTEFGDFADEEEALESKPSPEEVVAVMPDAHEADGIVVIDTQRVDESVFVRCMKTLSIRTMATVAGIVHGLAGPGGVLGVIPAVQLHNARLATIYLGSFCASSTLTMGIFAMLYGTCSSRIGRNAHHEFMIESMSASLSILVGLLWLVLLSVGKLDDVFP</sequence>
<gene>
    <name evidence="2" type="ORF">ACOF00016_LOCUS126</name>
</gene>
<evidence type="ECO:0008006" key="3">
    <source>
        <dbReference type="Google" id="ProtNLM"/>
    </source>
</evidence>
<protein>
    <recommendedName>
        <fullName evidence="3">Nickel/cobalt efflux system</fullName>
    </recommendedName>
</protein>
<organism evidence="2">
    <name type="scientific">Amphora coffeiformis</name>
    <dbReference type="NCBI Taxonomy" id="265554"/>
    <lineage>
        <taxon>Eukaryota</taxon>
        <taxon>Sar</taxon>
        <taxon>Stramenopiles</taxon>
        <taxon>Ochrophyta</taxon>
        <taxon>Bacillariophyta</taxon>
        <taxon>Bacillariophyceae</taxon>
        <taxon>Bacillariophycidae</taxon>
        <taxon>Thalassiophysales</taxon>
        <taxon>Catenulaceae</taxon>
        <taxon>Amphora</taxon>
    </lineage>
</organism>